<dbReference type="EMBL" id="PEBI01000004">
    <property type="protein sequence ID" value="PJM72677.1"/>
    <property type="molecule type" value="Genomic_DNA"/>
</dbReference>
<evidence type="ECO:0000313" key="2">
    <source>
        <dbReference type="Proteomes" id="UP000229095"/>
    </source>
</evidence>
<comment type="caution">
    <text evidence="1">The sequence shown here is derived from an EMBL/GenBank/DDBJ whole genome shotgun (WGS) entry which is preliminary data.</text>
</comment>
<protein>
    <submittedName>
        <fullName evidence="1">Type I-U CRISPR-associated protein Cas7</fullName>
    </submittedName>
</protein>
<sequence>MVRKLTLEDLNEAARLGGPSTLSEKTLLEPAAGKEGVVAPAKYTAGRAATYIFEDRYIDGKAVHTVLIDSRTSQSNRLEEYIMQAIKDGHPVFSRMPRIKVTYKAADELGNMIERSYLDIQLPHRAFDAHFRIGTVNGIPASEFPEYVQARNSTADDMMPLFELSPVTVAFGGWDSTRKKNQLRIASSFNGEIIGVLANQDDGRPVFRAGARVDPVAASIKFSTSDAKKIGKIVEPEVSKNLKDKFEKEGKGSAIGLGAIPPSSEETNYDGIAVSDIIRTHVLSFSTLRALRFGKGREGDESVRVLVAAMIINAMAGSNAELNLRANCLLRESERPTTILDKRFGESEELSMITLDDADVLFEQAYEQAHAKAGVDWHGQVLEVEGNPLVMKSGSDDEDNE</sequence>
<name>A0A2M9H7A1_9BIFI</name>
<organism evidence="1 2">
    <name type="scientific">Bifidobacterium primatium</name>
    <dbReference type="NCBI Taxonomy" id="2045438"/>
    <lineage>
        <taxon>Bacteria</taxon>
        <taxon>Bacillati</taxon>
        <taxon>Actinomycetota</taxon>
        <taxon>Actinomycetes</taxon>
        <taxon>Bifidobacteriales</taxon>
        <taxon>Bifidobacteriaceae</taxon>
        <taxon>Bifidobacterium</taxon>
    </lineage>
</organism>
<dbReference type="Proteomes" id="UP000229095">
    <property type="component" value="Unassembled WGS sequence"/>
</dbReference>
<dbReference type="Pfam" id="PF09617">
    <property type="entry name" value="Cas_GSU0053"/>
    <property type="match status" value="1"/>
</dbReference>
<evidence type="ECO:0000313" key="1">
    <source>
        <dbReference type="EMBL" id="PJM72677.1"/>
    </source>
</evidence>
<gene>
    <name evidence="1" type="primary">cas7u</name>
    <name evidence="1" type="ORF">CS006_08940</name>
</gene>
<dbReference type="AlphaFoldDB" id="A0A2M9H7A1"/>
<accession>A0A2M9H7A1</accession>
<keyword evidence="2" id="KW-1185">Reference proteome</keyword>
<dbReference type="NCBIfam" id="TIGR02570">
    <property type="entry name" value="cas7_GSU0053"/>
    <property type="match status" value="1"/>
</dbReference>
<dbReference type="InterPro" id="IPR013403">
    <property type="entry name" value="CRISPR-assoc_prot_Csb1/Cas7u"/>
</dbReference>
<dbReference type="RefSeq" id="WP_100511463.1">
    <property type="nucleotide sequence ID" value="NZ_PEBI01000004.1"/>
</dbReference>
<dbReference type="OrthoDB" id="190628at2"/>
<reference evidence="1 2" key="1">
    <citation type="submission" date="2017-10" db="EMBL/GenBank/DDBJ databases">
        <title>Draft genome sequences of strains TRE 1, TRE 9, TRE H and TRI 7, isolated from tamarins, belonging to four potential novel Bifidobacterium species.</title>
        <authorList>
            <person name="Mattarelli P."/>
            <person name="Modesto M."/>
            <person name="Puglisi E."/>
            <person name="Morelli L."/>
            <person name="Spezio C."/>
            <person name="Bonetti A."/>
            <person name="Sandri C."/>
        </authorList>
    </citation>
    <scope>NUCLEOTIDE SEQUENCE [LARGE SCALE GENOMIC DNA]</scope>
    <source>
        <strain evidence="2">TRE1</strain>
    </source>
</reference>
<proteinExistence type="predicted"/>